<protein>
    <submittedName>
        <fullName evidence="2">Uncharacterized protein</fullName>
    </submittedName>
</protein>
<dbReference type="InterPro" id="IPR050317">
    <property type="entry name" value="Plant_Fungal_Acyltransferase"/>
</dbReference>
<organism evidence="2 3">
    <name type="scientific">Hibiscus sabdariffa</name>
    <name type="common">roselle</name>
    <dbReference type="NCBI Taxonomy" id="183260"/>
    <lineage>
        <taxon>Eukaryota</taxon>
        <taxon>Viridiplantae</taxon>
        <taxon>Streptophyta</taxon>
        <taxon>Embryophyta</taxon>
        <taxon>Tracheophyta</taxon>
        <taxon>Spermatophyta</taxon>
        <taxon>Magnoliopsida</taxon>
        <taxon>eudicotyledons</taxon>
        <taxon>Gunneridae</taxon>
        <taxon>Pentapetalae</taxon>
        <taxon>rosids</taxon>
        <taxon>malvids</taxon>
        <taxon>Malvales</taxon>
        <taxon>Malvaceae</taxon>
        <taxon>Malvoideae</taxon>
        <taxon>Hibiscus</taxon>
    </lineage>
</organism>
<accession>A0ABR2SY60</accession>
<dbReference type="Gene3D" id="3.30.559.10">
    <property type="entry name" value="Chloramphenicol acetyltransferase-like domain"/>
    <property type="match status" value="1"/>
</dbReference>
<dbReference type="Proteomes" id="UP001396334">
    <property type="component" value="Unassembled WGS sequence"/>
</dbReference>
<dbReference type="Pfam" id="PF02458">
    <property type="entry name" value="Transferase"/>
    <property type="match status" value="1"/>
</dbReference>
<comment type="similarity">
    <text evidence="1">Belongs to the plant acyltransferase family.</text>
</comment>
<proteinExistence type="inferred from homology"/>
<reference evidence="2 3" key="1">
    <citation type="journal article" date="2024" name="G3 (Bethesda)">
        <title>Genome assembly of Hibiscus sabdariffa L. provides insights into metabolisms of medicinal natural products.</title>
        <authorList>
            <person name="Kim T."/>
        </authorList>
    </citation>
    <scope>NUCLEOTIDE SEQUENCE [LARGE SCALE GENOMIC DNA]</scope>
    <source>
        <strain evidence="2">TK-2024</strain>
        <tissue evidence="2">Old leaves</tissue>
    </source>
</reference>
<keyword evidence="3" id="KW-1185">Reference proteome</keyword>
<dbReference type="EMBL" id="JBBPBN010000010">
    <property type="protein sequence ID" value="KAK9030119.1"/>
    <property type="molecule type" value="Genomic_DNA"/>
</dbReference>
<evidence type="ECO:0000313" key="3">
    <source>
        <dbReference type="Proteomes" id="UP001396334"/>
    </source>
</evidence>
<dbReference type="InterPro" id="IPR023213">
    <property type="entry name" value="CAT-like_dom_sf"/>
</dbReference>
<sequence length="125" mass="14049">MYFPVDCRSKLNPPLPPGYLGNAVFIAAVITEAGDLKTESFPDTVKRIHEGLSQINDEYLRSALDYTEKVSDLSALISDGVAPFLWDQQMLCKKAKLLYSQVQQIMGGKTRKDCPRFEFETTPVM</sequence>
<dbReference type="PANTHER" id="PTHR31642:SF196">
    <property type="entry name" value="SHIKIMATE O-HYDROXYCINNAMOYLTRANSFERASE-LIKE"/>
    <property type="match status" value="1"/>
</dbReference>
<comment type="caution">
    <text evidence="2">The sequence shown here is derived from an EMBL/GenBank/DDBJ whole genome shotgun (WGS) entry which is preliminary data.</text>
</comment>
<gene>
    <name evidence="2" type="ORF">V6N11_031550</name>
</gene>
<evidence type="ECO:0000313" key="2">
    <source>
        <dbReference type="EMBL" id="KAK9030119.1"/>
    </source>
</evidence>
<dbReference type="PANTHER" id="PTHR31642">
    <property type="entry name" value="TRICHOTHECENE 3-O-ACETYLTRANSFERASE"/>
    <property type="match status" value="1"/>
</dbReference>
<evidence type="ECO:0000256" key="1">
    <source>
        <dbReference type="ARBA" id="ARBA00009861"/>
    </source>
</evidence>
<name>A0ABR2SY60_9ROSI</name>